<feature type="compositionally biased region" description="Low complexity" evidence="1">
    <location>
        <begin position="24"/>
        <end position="42"/>
    </location>
</feature>
<name>A0ABN9MRQ0_9NEOB</name>
<feature type="compositionally biased region" description="Polar residues" evidence="1">
    <location>
        <begin position="517"/>
        <end position="530"/>
    </location>
</feature>
<feature type="non-terminal residue" evidence="2">
    <location>
        <position position="604"/>
    </location>
</feature>
<evidence type="ECO:0000313" key="2">
    <source>
        <dbReference type="EMBL" id="CAJ0966958.1"/>
    </source>
</evidence>
<feature type="region of interest" description="Disordered" evidence="1">
    <location>
        <begin position="227"/>
        <end position="592"/>
    </location>
</feature>
<dbReference type="Proteomes" id="UP001176940">
    <property type="component" value="Unassembled WGS sequence"/>
</dbReference>
<organism evidence="2 3">
    <name type="scientific">Ranitomeya imitator</name>
    <name type="common">mimic poison frog</name>
    <dbReference type="NCBI Taxonomy" id="111125"/>
    <lineage>
        <taxon>Eukaryota</taxon>
        <taxon>Metazoa</taxon>
        <taxon>Chordata</taxon>
        <taxon>Craniata</taxon>
        <taxon>Vertebrata</taxon>
        <taxon>Euteleostomi</taxon>
        <taxon>Amphibia</taxon>
        <taxon>Batrachia</taxon>
        <taxon>Anura</taxon>
        <taxon>Neobatrachia</taxon>
        <taxon>Hyloidea</taxon>
        <taxon>Dendrobatidae</taxon>
        <taxon>Dendrobatinae</taxon>
        <taxon>Ranitomeya</taxon>
    </lineage>
</organism>
<sequence>MGQGSGVVWLQNRVLRSSSNSVFSLSSPQFGSSVSRPPLRHSLPPPEQGHCSGTREVQRFLLQPLRRAKEGRKSAPHFGSEAPEQVRKSTTLQDGIAQVGHFFDGKRGILGIDTHQGCLSSHSDIPASSEVPPLCRSRGPFSVHGLNLRPCHGAQGIHKGHGGGHGHSPFSRSRHVTLLRRSPHKGSVFSGLRVKRPHYPGFSFAPGLVDQLGQVLSRSCPSDLLSGNDPGHFKGSGLASSVQGPSASAGSPNAPPSSPTNHSVRHEDPGKDGCSNRSGSFRSTPSSPLATGFAGQLGQESPISRPSLPAVPAGQTISRMVDPGSISSPGEVLSPDPLVSGNYRRQSPRLGGGVSSPLCPGPLDSSGIETPHQHPGDSCYQTCPESLSRPARGSPNTSPIGQRHGGGLHQPPGGYPQQGGNAGSLSHPSLGRNQPFHHFCGAHSRSRELGGGLSEPPGPCLGGVGTPPRGFSSNLSSLGDPGRGSDGVQIERQGPQIHCAFSGSPGHRSRRADFSVASVSTPIRVSSPSLTAEGDPKDQDGGSSGHSGRPRLATPRLVRGTRSARSRRSLAVTRPPRPASPRSDLPPELRGPTFNGVAVETWIL</sequence>
<feature type="region of interest" description="Disordered" evidence="1">
    <location>
        <begin position="24"/>
        <end position="53"/>
    </location>
</feature>
<comment type="caution">
    <text evidence="2">The sequence shown here is derived from an EMBL/GenBank/DDBJ whole genome shotgun (WGS) entry which is preliminary data.</text>
</comment>
<dbReference type="PANTHER" id="PTHR33066">
    <property type="entry name" value="INTEGRASE_SAM-LIKE_N DOMAIN-CONTAINING PROTEIN"/>
    <property type="match status" value="1"/>
</dbReference>
<feature type="compositionally biased region" description="Polar residues" evidence="1">
    <location>
        <begin position="275"/>
        <end position="289"/>
    </location>
</feature>
<protein>
    <submittedName>
        <fullName evidence="2">Uncharacterized protein</fullName>
    </submittedName>
</protein>
<proteinExistence type="predicted"/>
<accession>A0ABN9MRQ0</accession>
<reference evidence="2" key="1">
    <citation type="submission" date="2023-07" db="EMBL/GenBank/DDBJ databases">
        <authorList>
            <person name="Stuckert A."/>
        </authorList>
    </citation>
    <scope>NUCLEOTIDE SEQUENCE</scope>
</reference>
<dbReference type="EMBL" id="CAUEEQ010077927">
    <property type="protein sequence ID" value="CAJ0966958.1"/>
    <property type="molecule type" value="Genomic_DNA"/>
</dbReference>
<evidence type="ECO:0000256" key="1">
    <source>
        <dbReference type="SAM" id="MobiDB-lite"/>
    </source>
</evidence>
<keyword evidence="3" id="KW-1185">Reference proteome</keyword>
<gene>
    <name evidence="2" type="ORF">RIMI_LOCUS21844227</name>
</gene>
<evidence type="ECO:0000313" key="3">
    <source>
        <dbReference type="Proteomes" id="UP001176940"/>
    </source>
</evidence>
<dbReference type="PANTHER" id="PTHR33066:SF2">
    <property type="entry name" value="FILAGGRIN-2-LIKE"/>
    <property type="match status" value="1"/>
</dbReference>